<organism evidence="7 8">
    <name type="scientific">Diatrype stigma</name>
    <dbReference type="NCBI Taxonomy" id="117547"/>
    <lineage>
        <taxon>Eukaryota</taxon>
        <taxon>Fungi</taxon>
        <taxon>Dikarya</taxon>
        <taxon>Ascomycota</taxon>
        <taxon>Pezizomycotina</taxon>
        <taxon>Sordariomycetes</taxon>
        <taxon>Xylariomycetidae</taxon>
        <taxon>Xylariales</taxon>
        <taxon>Diatrypaceae</taxon>
        <taxon>Diatrype</taxon>
    </lineage>
</organism>
<keyword evidence="2 4" id="KW-0378">Hydrolase</keyword>
<feature type="domain" description="Neutral/alkaline non-lysosomal ceramidase N-terminal" evidence="5">
    <location>
        <begin position="75"/>
        <end position="606"/>
    </location>
</feature>
<dbReference type="EC" id="3.5.1.23" evidence="4"/>
<comment type="cofactor">
    <cofactor evidence="3">
        <name>Zn(2+)</name>
        <dbReference type="ChEBI" id="CHEBI:29105"/>
    </cofactor>
    <text evidence="3">Binds 1 zinc ion per subunit.</text>
</comment>
<feature type="binding site" evidence="3">
    <location>
        <position position="530"/>
    </location>
    <ligand>
        <name>Zn(2+)</name>
        <dbReference type="ChEBI" id="CHEBI:29105"/>
    </ligand>
</feature>
<evidence type="ECO:0000313" key="7">
    <source>
        <dbReference type="EMBL" id="KAK7753877.1"/>
    </source>
</evidence>
<keyword evidence="4" id="KW-0746">Sphingolipid metabolism</keyword>
<keyword evidence="3" id="KW-0479">Metal-binding</keyword>
<evidence type="ECO:0000256" key="3">
    <source>
        <dbReference type="PIRSR" id="PIRSR606823-2"/>
    </source>
</evidence>
<dbReference type="Pfam" id="PF17048">
    <property type="entry name" value="Ceramidse_alk_C"/>
    <property type="match status" value="1"/>
</dbReference>
<dbReference type="GO" id="GO:0005576">
    <property type="term" value="C:extracellular region"/>
    <property type="evidence" value="ECO:0007669"/>
    <property type="project" value="TreeGrafter"/>
</dbReference>
<dbReference type="GO" id="GO:0046872">
    <property type="term" value="F:metal ion binding"/>
    <property type="evidence" value="ECO:0007669"/>
    <property type="project" value="UniProtKB-KW"/>
</dbReference>
<dbReference type="GO" id="GO:0017040">
    <property type="term" value="F:N-acylsphingosine amidohydrolase activity"/>
    <property type="evidence" value="ECO:0007669"/>
    <property type="project" value="UniProtKB-UniRule"/>
</dbReference>
<comment type="caution">
    <text evidence="7">The sequence shown here is derived from an EMBL/GenBank/DDBJ whole genome shotgun (WGS) entry which is preliminary data.</text>
</comment>
<feature type="binding site" evidence="3">
    <location>
        <position position="293"/>
    </location>
    <ligand>
        <name>Zn(2+)</name>
        <dbReference type="ChEBI" id="CHEBI:29105"/>
    </ligand>
</feature>
<dbReference type="InterPro" id="IPR031329">
    <property type="entry name" value="NEUT/ALK_ceramidase_N"/>
</dbReference>
<keyword evidence="3" id="KW-0862">Zinc</keyword>
<evidence type="ECO:0000256" key="1">
    <source>
        <dbReference type="ARBA" id="ARBA00009835"/>
    </source>
</evidence>
<evidence type="ECO:0000256" key="2">
    <source>
        <dbReference type="ARBA" id="ARBA00022801"/>
    </source>
</evidence>
<feature type="domain" description="Neutral/alkaline non-lysosomal ceramidase C-terminal" evidence="6">
    <location>
        <begin position="622"/>
        <end position="780"/>
    </location>
</feature>
<dbReference type="Gene3D" id="2.60.40.2300">
    <property type="entry name" value="Neutral/alkaline non-lysosomal ceramidase, C-terminal domain"/>
    <property type="match status" value="1"/>
</dbReference>
<dbReference type="Pfam" id="PF04734">
    <property type="entry name" value="Ceramidase_alk"/>
    <property type="match status" value="1"/>
</dbReference>
<dbReference type="PANTHER" id="PTHR12670">
    <property type="entry name" value="CERAMIDASE"/>
    <property type="match status" value="1"/>
</dbReference>
<dbReference type="GO" id="GO:0042759">
    <property type="term" value="P:long-chain fatty acid biosynthetic process"/>
    <property type="evidence" value="ECO:0007669"/>
    <property type="project" value="TreeGrafter"/>
</dbReference>
<keyword evidence="4" id="KW-0443">Lipid metabolism</keyword>
<evidence type="ECO:0000259" key="6">
    <source>
        <dbReference type="Pfam" id="PF17048"/>
    </source>
</evidence>
<proteinExistence type="inferred from homology"/>
<dbReference type="InterPro" id="IPR006823">
    <property type="entry name" value="Ceramidase_alk"/>
</dbReference>
<reference evidence="7 8" key="1">
    <citation type="submission" date="2024-02" db="EMBL/GenBank/DDBJ databases">
        <title>De novo assembly and annotation of 12 fungi associated with fruit tree decline syndrome in Ontario, Canada.</title>
        <authorList>
            <person name="Sulman M."/>
            <person name="Ellouze W."/>
            <person name="Ilyukhin E."/>
        </authorList>
    </citation>
    <scope>NUCLEOTIDE SEQUENCE [LARGE SCALE GENOMIC DNA]</scope>
    <source>
        <strain evidence="7 8">M11/M66-122</strain>
    </source>
</reference>
<gene>
    <name evidence="7" type="ORF">SLS62_004243</name>
</gene>
<dbReference type="GO" id="GO:0046512">
    <property type="term" value="P:sphingosine biosynthetic process"/>
    <property type="evidence" value="ECO:0007669"/>
    <property type="project" value="TreeGrafter"/>
</dbReference>
<comment type="similarity">
    <text evidence="1 4">Belongs to the neutral ceramidase family.</text>
</comment>
<dbReference type="InterPro" id="IPR038445">
    <property type="entry name" value="NCDase_C_sf"/>
</dbReference>
<dbReference type="InterPro" id="IPR031331">
    <property type="entry name" value="NEUT/ALK_ceramidase_C"/>
</dbReference>
<dbReference type="Proteomes" id="UP001320420">
    <property type="component" value="Unassembled WGS sequence"/>
</dbReference>
<dbReference type="EMBL" id="JAKJXP020000025">
    <property type="protein sequence ID" value="KAK7753877.1"/>
    <property type="molecule type" value="Genomic_DNA"/>
</dbReference>
<keyword evidence="8" id="KW-1185">Reference proteome</keyword>
<dbReference type="AlphaFoldDB" id="A0AAN9UVC1"/>
<evidence type="ECO:0000256" key="4">
    <source>
        <dbReference type="RuleBase" id="RU366019"/>
    </source>
</evidence>
<protein>
    <recommendedName>
        <fullName evidence="4">Neutral ceramidase</fullName>
        <ecNumber evidence="4">3.5.1.23</ecNumber>
    </recommendedName>
</protein>
<name>A0AAN9UVC1_9PEZI</name>
<evidence type="ECO:0000313" key="8">
    <source>
        <dbReference type="Proteomes" id="UP001320420"/>
    </source>
</evidence>
<evidence type="ECO:0000259" key="5">
    <source>
        <dbReference type="Pfam" id="PF04734"/>
    </source>
</evidence>
<comment type="catalytic activity">
    <reaction evidence="4">
        <text>an N-acylsphing-4-enine + H2O = sphing-4-enine + a fatty acid</text>
        <dbReference type="Rhea" id="RHEA:20856"/>
        <dbReference type="ChEBI" id="CHEBI:15377"/>
        <dbReference type="ChEBI" id="CHEBI:28868"/>
        <dbReference type="ChEBI" id="CHEBI:52639"/>
        <dbReference type="ChEBI" id="CHEBI:57756"/>
        <dbReference type="EC" id="3.5.1.23"/>
    </reaction>
</comment>
<dbReference type="GO" id="GO:0046514">
    <property type="term" value="P:ceramide catabolic process"/>
    <property type="evidence" value="ECO:0007669"/>
    <property type="project" value="InterPro"/>
</dbReference>
<feature type="binding site" evidence="3">
    <location>
        <position position="170"/>
    </location>
    <ligand>
        <name>Zn(2+)</name>
        <dbReference type="ChEBI" id="CHEBI:29105"/>
    </ligand>
</feature>
<dbReference type="PANTHER" id="PTHR12670:SF20">
    <property type="entry name" value="NEUTRAL CERAMIDASE"/>
    <property type="match status" value="1"/>
</dbReference>
<feature type="binding site" evidence="3">
    <location>
        <position position="577"/>
    </location>
    <ligand>
        <name>Zn(2+)</name>
        <dbReference type="ChEBI" id="CHEBI:29105"/>
    </ligand>
</feature>
<sequence length="781" mass="82893">MIQPSSPQRQPRAQRRSIFLFTSVLLSFLVFGILLAPSFGVSGWRGVSSSGHAVHGNGKPSWKAKSRRTPTGDKYLIGVGKADITGPVVEINFAGYADLSQTGTGLRQRIHSRAFIVGDVSNPADRFVYLVLDTQGGDTAVRYGILDGLAALGSEYAVYGQSNVAVTGTHSHAGPGAWFNYLLPQITSFGFDKQSYQAIVDGAVLSVKRAHESLEEIEMLIAIRPGRADLISYVGTVNITDANLSRSLYAYLANPESERAQYTDEVDKEMTVLKFQRASDEKNIGILSWFPVHGTSIYQNSTHVAGDNKGVAALMFEKEMEGEDSAADGFVAGFSQANVGDTTPNVLGACLENSTCADGKSQSCHGRGSDFQKLDLGITSCYENGKLQYEGARSVYDSFTSSGTPVVGPTVKSFHFYHDMSFWRFQLPNGTEVQTCPAALGYSFAAGTTDGPGAFDFTQGDSGEPDASPVWAVVKSLLRVPTPEQIACQAPKPVLLDVGEQTVPYDWSPNIVDVQLLRAGQLVIIVSPGEATTMAGRRWRAAVKAAAAASSSSSSIVAAGVEPAVVLGGPANTYAHYIATPEEYGVQRYEGASTLYGQWELPAYINLTVGSIGYLAADASAADDAPPAGPSPPDNRGGSLDFIAEVVQDNAPPGLAFGDCTGQPAAAAAAGAAVVNATFVGANPRNNLRLEGTFAAVEKKQGQGEDEEWVRVRDDSDWFLVYTWTRTDTLAGYSEVTISWETGADAAEPGTYRFKYNGDAKALVGGGITAFEGTSDSFTLA</sequence>
<dbReference type="GO" id="GO:0016020">
    <property type="term" value="C:membrane"/>
    <property type="evidence" value="ECO:0007669"/>
    <property type="project" value="GOC"/>
</dbReference>
<accession>A0AAN9UVC1</accession>